<evidence type="ECO:0000313" key="2">
    <source>
        <dbReference type="EMBL" id="KAJ4429538.1"/>
    </source>
</evidence>
<dbReference type="Gene3D" id="3.30.420.10">
    <property type="entry name" value="Ribonuclease H-like superfamily/Ribonuclease H"/>
    <property type="match status" value="1"/>
</dbReference>
<sequence length="334" mass="37339">MSPGSSTGSYPAFAHIGLRENPGKNLNQVTCPDRELNPGHLVSQLDELAVTLQEKVPVHHSGAFHQKKELLLLLLLNAKPSGDKGGVQNLLEKRWWCAKSSGEKGGVQNLLEKRWCAKSSGEKVVCKIFWRKSDGTLDAHYTLRHGLTTTTTITITTTTVIATTTLLILPLLQLHITTTTTIITTTTVIAATTLLILPLLPQPPPPQPPSPQPPPPQPPLPLVILPPPPPYYWYQQIQKWKPYIPRLVHAINEDDPDRRLDFREWLLNMCNETEDFQDLIVWSDEDTLKLNGTINRHNCVYWANENPHIFQEKTVNLPGVTVWCGLSSRGIIGP</sequence>
<gene>
    <name evidence="2" type="ORF">ANN_21707</name>
</gene>
<evidence type="ECO:0000313" key="3">
    <source>
        <dbReference type="Proteomes" id="UP001148838"/>
    </source>
</evidence>
<keyword evidence="3" id="KW-1185">Reference proteome</keyword>
<comment type="caution">
    <text evidence="2">The sequence shown here is derived from an EMBL/GenBank/DDBJ whole genome shotgun (WGS) entry which is preliminary data.</text>
</comment>
<name>A0ABQ8S6A7_PERAM</name>
<dbReference type="Proteomes" id="UP001148838">
    <property type="component" value="Unassembled WGS sequence"/>
</dbReference>
<evidence type="ECO:0000256" key="1">
    <source>
        <dbReference type="SAM" id="MobiDB-lite"/>
    </source>
</evidence>
<feature type="region of interest" description="Disordered" evidence="1">
    <location>
        <begin position="200"/>
        <end position="221"/>
    </location>
</feature>
<dbReference type="EMBL" id="JAJSOF020000033">
    <property type="protein sequence ID" value="KAJ4429538.1"/>
    <property type="molecule type" value="Genomic_DNA"/>
</dbReference>
<accession>A0ABQ8S6A7</accession>
<dbReference type="PANTHER" id="PTHR47326:SF1">
    <property type="entry name" value="HTH PSQ-TYPE DOMAIN-CONTAINING PROTEIN"/>
    <property type="match status" value="1"/>
</dbReference>
<proteinExistence type="predicted"/>
<reference evidence="2 3" key="1">
    <citation type="journal article" date="2022" name="Allergy">
        <title>Genome assembly and annotation of Periplaneta americana reveal a comprehensive cockroach allergen profile.</title>
        <authorList>
            <person name="Wang L."/>
            <person name="Xiong Q."/>
            <person name="Saelim N."/>
            <person name="Wang L."/>
            <person name="Nong W."/>
            <person name="Wan A.T."/>
            <person name="Shi M."/>
            <person name="Liu X."/>
            <person name="Cao Q."/>
            <person name="Hui J.H.L."/>
            <person name="Sookrung N."/>
            <person name="Leung T.F."/>
            <person name="Tungtrongchitr A."/>
            <person name="Tsui S.K.W."/>
        </authorList>
    </citation>
    <scope>NUCLEOTIDE SEQUENCE [LARGE SCALE GENOMIC DNA]</scope>
    <source>
        <strain evidence="2">PWHHKU_190912</strain>
    </source>
</reference>
<dbReference type="PANTHER" id="PTHR47326">
    <property type="entry name" value="TRANSPOSABLE ELEMENT TC3 TRANSPOSASE-LIKE PROTEIN"/>
    <property type="match status" value="1"/>
</dbReference>
<protein>
    <submittedName>
        <fullName evidence="2">Uncharacterized protein</fullName>
    </submittedName>
</protein>
<dbReference type="InterPro" id="IPR036397">
    <property type="entry name" value="RNaseH_sf"/>
</dbReference>
<organism evidence="2 3">
    <name type="scientific">Periplaneta americana</name>
    <name type="common">American cockroach</name>
    <name type="synonym">Blatta americana</name>
    <dbReference type="NCBI Taxonomy" id="6978"/>
    <lineage>
        <taxon>Eukaryota</taxon>
        <taxon>Metazoa</taxon>
        <taxon>Ecdysozoa</taxon>
        <taxon>Arthropoda</taxon>
        <taxon>Hexapoda</taxon>
        <taxon>Insecta</taxon>
        <taxon>Pterygota</taxon>
        <taxon>Neoptera</taxon>
        <taxon>Polyneoptera</taxon>
        <taxon>Dictyoptera</taxon>
        <taxon>Blattodea</taxon>
        <taxon>Blattoidea</taxon>
        <taxon>Blattidae</taxon>
        <taxon>Blattinae</taxon>
        <taxon>Periplaneta</taxon>
    </lineage>
</organism>